<feature type="transmembrane region" description="Helical" evidence="2">
    <location>
        <begin position="89"/>
        <end position="107"/>
    </location>
</feature>
<dbReference type="EMBL" id="BAAANT010000038">
    <property type="protein sequence ID" value="GAA2153590.1"/>
    <property type="molecule type" value="Genomic_DNA"/>
</dbReference>
<proteinExistence type="predicted"/>
<evidence type="ECO:0000256" key="1">
    <source>
        <dbReference type="SAM" id="MobiDB-lite"/>
    </source>
</evidence>
<reference evidence="5" key="1">
    <citation type="journal article" date="2019" name="Int. J. Syst. Evol. Microbiol.">
        <title>The Global Catalogue of Microorganisms (GCM) 10K type strain sequencing project: providing services to taxonomists for standard genome sequencing and annotation.</title>
        <authorList>
            <consortium name="The Broad Institute Genomics Platform"/>
            <consortium name="The Broad Institute Genome Sequencing Center for Infectious Disease"/>
            <person name="Wu L."/>
            <person name="Ma J."/>
        </authorList>
    </citation>
    <scope>NUCLEOTIDE SEQUENCE [LARGE SCALE GENOMIC DNA]</scope>
    <source>
        <strain evidence="5">JCM 14560</strain>
    </source>
</reference>
<protein>
    <submittedName>
        <fullName evidence="4">Potassium channel family protein</fullName>
    </submittedName>
</protein>
<dbReference type="GO" id="GO:0034220">
    <property type="term" value="P:monoatomic ion transmembrane transport"/>
    <property type="evidence" value="ECO:0007669"/>
    <property type="project" value="UniProtKB-KW"/>
</dbReference>
<keyword evidence="2" id="KW-0812">Transmembrane</keyword>
<comment type="caution">
    <text evidence="4">The sequence shown here is derived from an EMBL/GenBank/DDBJ whole genome shotgun (WGS) entry which is preliminary data.</text>
</comment>
<accession>A0ABP5LZ09</accession>
<organism evidence="4 5">
    <name type="scientific">Kitasatospora kazusensis</name>
    <dbReference type="NCBI Taxonomy" id="407974"/>
    <lineage>
        <taxon>Bacteria</taxon>
        <taxon>Bacillati</taxon>
        <taxon>Actinomycetota</taxon>
        <taxon>Actinomycetes</taxon>
        <taxon>Kitasatosporales</taxon>
        <taxon>Streptomycetaceae</taxon>
        <taxon>Kitasatospora</taxon>
    </lineage>
</organism>
<keyword evidence="4" id="KW-0406">Ion transport</keyword>
<feature type="transmembrane region" description="Helical" evidence="2">
    <location>
        <begin position="49"/>
        <end position="68"/>
    </location>
</feature>
<feature type="region of interest" description="Disordered" evidence="1">
    <location>
        <begin position="183"/>
        <end position="234"/>
    </location>
</feature>
<evidence type="ECO:0000313" key="5">
    <source>
        <dbReference type="Proteomes" id="UP001422759"/>
    </source>
</evidence>
<dbReference type="Pfam" id="PF07885">
    <property type="entry name" value="Ion_trans_2"/>
    <property type="match status" value="1"/>
</dbReference>
<sequence>MGDPDAAGPRRAAGRPASRLTTVRLVLNPVFSTAGLVAVYYLVPMGRSFTDGAFLGLAAGLAGVVLLLGWQIRRIVVSPHPRLRAVQSLAVTVPLFLLLFAAAYYLMDQTTPGSFNAPLTRTDSLYFTVTVFSTVGFGDIAADSEAARAVVTVQMVGDLLLLGVAARIVVGAVQTALRQQARKAGADDVSGPGRSGMPGTLPSPSLGAAGAGSQRTEVRDDDEDAAGPGEAGPG</sequence>
<evidence type="ECO:0000259" key="3">
    <source>
        <dbReference type="Pfam" id="PF07885"/>
    </source>
</evidence>
<dbReference type="Proteomes" id="UP001422759">
    <property type="component" value="Unassembled WGS sequence"/>
</dbReference>
<keyword evidence="4" id="KW-0407">Ion channel</keyword>
<keyword evidence="5" id="KW-1185">Reference proteome</keyword>
<gene>
    <name evidence="4" type="ORF">GCM10009760_51480</name>
</gene>
<evidence type="ECO:0000313" key="4">
    <source>
        <dbReference type="EMBL" id="GAA2153590.1"/>
    </source>
</evidence>
<keyword evidence="2" id="KW-1133">Transmembrane helix</keyword>
<feature type="domain" description="Potassium channel" evidence="3">
    <location>
        <begin position="95"/>
        <end position="173"/>
    </location>
</feature>
<evidence type="ECO:0000256" key="2">
    <source>
        <dbReference type="SAM" id="Phobius"/>
    </source>
</evidence>
<name>A0ABP5LZ09_9ACTN</name>
<dbReference type="SUPFAM" id="SSF81324">
    <property type="entry name" value="Voltage-gated potassium channels"/>
    <property type="match status" value="1"/>
</dbReference>
<feature type="transmembrane region" description="Helical" evidence="2">
    <location>
        <begin position="159"/>
        <end position="177"/>
    </location>
</feature>
<dbReference type="RefSeq" id="WP_344468342.1">
    <property type="nucleotide sequence ID" value="NZ_BAAANT010000038.1"/>
</dbReference>
<dbReference type="InterPro" id="IPR013099">
    <property type="entry name" value="K_chnl_dom"/>
</dbReference>
<keyword evidence="2" id="KW-0472">Membrane</keyword>
<dbReference type="Gene3D" id="1.10.287.70">
    <property type="match status" value="1"/>
</dbReference>
<keyword evidence="4" id="KW-0813">Transport</keyword>
<feature type="transmembrane region" description="Helical" evidence="2">
    <location>
        <begin position="25"/>
        <end position="43"/>
    </location>
</feature>